<dbReference type="InterPro" id="IPR007459">
    <property type="entry name" value="DNA_pol3_chi"/>
</dbReference>
<dbReference type="GO" id="GO:0006260">
    <property type="term" value="P:DNA replication"/>
    <property type="evidence" value="ECO:0007669"/>
    <property type="project" value="InterPro"/>
</dbReference>
<dbReference type="InterPro" id="IPR036768">
    <property type="entry name" value="PolIII_chi_sf"/>
</dbReference>
<dbReference type="GO" id="GO:0032298">
    <property type="term" value="P:positive regulation of DNA-templated DNA replication initiation"/>
    <property type="evidence" value="ECO:0007669"/>
    <property type="project" value="TreeGrafter"/>
</dbReference>
<reference evidence="1 2" key="1">
    <citation type="journal article" date="2011" name="Front. Microbiol.">
        <title>Genomic signatures of strain selection and enhancement in Bacillus atrophaeus var. globigii, a historical biowarfare simulant.</title>
        <authorList>
            <person name="Gibbons H.S."/>
            <person name="Broomall S.M."/>
            <person name="McNew L.A."/>
            <person name="Daligault H."/>
            <person name="Chapman C."/>
            <person name="Bruce D."/>
            <person name="Karavis M."/>
            <person name="Krepps M."/>
            <person name="McGregor P.A."/>
            <person name="Hong C."/>
            <person name="Park K.H."/>
            <person name="Akmal A."/>
            <person name="Feldman A."/>
            <person name="Lin J.S."/>
            <person name="Chang W.E."/>
            <person name="Higgs B.W."/>
            <person name="Demirev P."/>
            <person name="Lindquist J."/>
            <person name="Liem A."/>
            <person name="Fochler E."/>
            <person name="Read T.D."/>
            <person name="Tapia R."/>
            <person name="Johnson S."/>
            <person name="Bishop-Lilly K.A."/>
            <person name="Detter C."/>
            <person name="Han C."/>
            <person name="Sozhamannan S."/>
            <person name="Rosenzweig C.N."/>
            <person name="Skowronski E.W."/>
        </authorList>
    </citation>
    <scope>NUCLEOTIDE SEQUENCE [LARGE SCALE GENOMIC DNA]</scope>
    <source>
        <strain evidence="1 2">CL-SP19</strain>
    </source>
</reference>
<gene>
    <name evidence="1" type="ORF">CWI81_12490</name>
</gene>
<dbReference type="OrthoDB" id="5297568at2"/>
<dbReference type="RefSeq" id="WP_126785641.1">
    <property type="nucleotide sequence ID" value="NZ_PIQF01000005.1"/>
</dbReference>
<dbReference type="PANTHER" id="PTHR38767">
    <property type="entry name" value="DNA POLYMERASE III SUBUNIT CHI"/>
    <property type="match status" value="1"/>
</dbReference>
<dbReference type="Proteomes" id="UP000287908">
    <property type="component" value="Unassembled WGS sequence"/>
</dbReference>
<protein>
    <submittedName>
        <fullName evidence="1">DNA polymerase III subunit chi</fullName>
    </submittedName>
</protein>
<dbReference type="Pfam" id="PF04364">
    <property type="entry name" value="DNA_pol3_chi"/>
    <property type="match status" value="1"/>
</dbReference>
<dbReference type="PANTHER" id="PTHR38767:SF1">
    <property type="entry name" value="DNA POLYMERASE III SUBUNIT CHI"/>
    <property type="match status" value="1"/>
</dbReference>
<dbReference type="Gene3D" id="3.40.50.10110">
    <property type="entry name" value="DNA polymerase III subunit chi"/>
    <property type="match status" value="1"/>
</dbReference>
<accession>A0A432Z4M4</accession>
<dbReference type="SUPFAM" id="SSF102400">
    <property type="entry name" value="DNA polymerase III chi subunit"/>
    <property type="match status" value="1"/>
</dbReference>
<dbReference type="AlphaFoldDB" id="A0A432Z4M4"/>
<name>A0A432Z4M4_9GAMM</name>
<organism evidence="1 2">
    <name type="scientific">Idiomarina seosinensis</name>
    <dbReference type="NCBI Taxonomy" id="281739"/>
    <lineage>
        <taxon>Bacteria</taxon>
        <taxon>Pseudomonadati</taxon>
        <taxon>Pseudomonadota</taxon>
        <taxon>Gammaproteobacteria</taxon>
        <taxon>Alteromonadales</taxon>
        <taxon>Idiomarinaceae</taxon>
        <taxon>Idiomarina</taxon>
    </lineage>
</organism>
<dbReference type="GO" id="GO:0003677">
    <property type="term" value="F:DNA binding"/>
    <property type="evidence" value="ECO:0007669"/>
    <property type="project" value="InterPro"/>
</dbReference>
<dbReference type="GO" id="GO:0003887">
    <property type="term" value="F:DNA-directed DNA polymerase activity"/>
    <property type="evidence" value="ECO:0007669"/>
    <property type="project" value="InterPro"/>
</dbReference>
<keyword evidence="2" id="KW-1185">Reference proteome</keyword>
<evidence type="ECO:0000313" key="2">
    <source>
        <dbReference type="Proteomes" id="UP000287908"/>
    </source>
</evidence>
<comment type="caution">
    <text evidence="1">The sequence shown here is derived from an EMBL/GenBank/DDBJ whole genome shotgun (WGS) entry which is preliminary data.</text>
</comment>
<proteinExistence type="predicted"/>
<dbReference type="EMBL" id="PIQF01000005">
    <property type="protein sequence ID" value="RUO72793.1"/>
    <property type="molecule type" value="Genomic_DNA"/>
</dbReference>
<sequence>MPNVTFFLLPDVDESEQNNLICDRIADLFRQHKKVRVWGRDKTHAEALDELLWQRPADAFIPHNLYGEGPANGVPVELCWPEASGIQRRPGYVLLNLADQVPVQAQQSQTVFDVVPSDDAGKKLARERYKHYRANGCQLHTQPLNPEQK</sequence>
<evidence type="ECO:0000313" key="1">
    <source>
        <dbReference type="EMBL" id="RUO72793.1"/>
    </source>
</evidence>